<keyword evidence="1" id="KW-1133">Transmembrane helix</keyword>
<evidence type="ECO:0000313" key="2">
    <source>
        <dbReference type="EMBL" id="AHY47926.1"/>
    </source>
</evidence>
<dbReference type="GO" id="GO:0004180">
    <property type="term" value="F:carboxypeptidase activity"/>
    <property type="evidence" value="ECO:0007669"/>
    <property type="project" value="UniProtKB-KW"/>
</dbReference>
<dbReference type="EMBL" id="JAWXXX010000001">
    <property type="protein sequence ID" value="MDX5892565.1"/>
    <property type="molecule type" value="Genomic_DNA"/>
</dbReference>
<dbReference type="OrthoDB" id="327733at2"/>
<dbReference type="Proteomes" id="UP001281130">
    <property type="component" value="Unassembled WGS sequence"/>
</dbReference>
<organism evidence="2 4">
    <name type="scientific">Rubrobacter radiotolerans</name>
    <name type="common">Arthrobacter radiotolerans</name>
    <dbReference type="NCBI Taxonomy" id="42256"/>
    <lineage>
        <taxon>Bacteria</taxon>
        <taxon>Bacillati</taxon>
        <taxon>Actinomycetota</taxon>
        <taxon>Rubrobacteria</taxon>
        <taxon>Rubrobacterales</taxon>
        <taxon>Rubrobacteraceae</taxon>
        <taxon>Rubrobacter</taxon>
    </lineage>
</organism>
<dbReference type="STRING" id="42256.RradSPS_2643"/>
<dbReference type="eggNOG" id="COG5266">
    <property type="taxonomic scope" value="Bacteria"/>
</dbReference>
<reference evidence="2 4" key="1">
    <citation type="submission" date="2014-03" db="EMBL/GenBank/DDBJ databases">
        <title>Complete genome sequence of the Radio-Resistant Rubrobacter radiotolerans RSPS-4.</title>
        <authorList>
            <person name="Egas C.C."/>
            <person name="Barroso C.C."/>
            <person name="Froufe H.J.C."/>
            <person name="Pacheco J.J."/>
            <person name="Albuquerque L.L."/>
            <person name="da Costa M.M.S."/>
        </authorList>
    </citation>
    <scope>NUCLEOTIDE SEQUENCE [LARGE SCALE GENOMIC DNA]</scope>
    <source>
        <strain evidence="2 4">RSPS-4</strain>
    </source>
</reference>
<sequence>MLSRSAADTQRARRAEVPFGASLLGLAALAGTLLVLGLAASPALAHGVELEERTGEAVEITATFDNGEPMREAQVTIYAPKEPQTPWATGVTDEEGRYAFLPDGEQPGEWSVQVRQAGHGTTTSVEVTEDEAVIGTERTSSAGRSPLQTGLMAALGLWGFIGTALFFLRRRG</sequence>
<keyword evidence="1" id="KW-0812">Transmembrane</keyword>
<evidence type="ECO:0000313" key="3">
    <source>
        <dbReference type="EMBL" id="MDX5892565.1"/>
    </source>
</evidence>
<dbReference type="Gene3D" id="2.60.40.1120">
    <property type="entry name" value="Carboxypeptidase-like, regulatory domain"/>
    <property type="match status" value="1"/>
</dbReference>
<keyword evidence="4" id="KW-1185">Reference proteome</keyword>
<dbReference type="EMBL" id="CP007514">
    <property type="protein sequence ID" value="AHY47926.1"/>
    <property type="molecule type" value="Genomic_DNA"/>
</dbReference>
<dbReference type="Proteomes" id="UP000025229">
    <property type="component" value="Chromosome"/>
</dbReference>
<gene>
    <name evidence="2" type="ORF">RradSPS_2643</name>
    <name evidence="3" type="ORF">SIL72_00850</name>
</gene>
<keyword evidence="2" id="KW-0121">Carboxypeptidase</keyword>
<dbReference type="PATRIC" id="fig|42256.3.peg.2695"/>
<protein>
    <submittedName>
        <fullName evidence="2">Carboxypeptidase regulatory-like domain</fullName>
    </submittedName>
    <submittedName>
        <fullName evidence="3">Carboxypeptidase-like regulatory domain-containing protein</fullName>
    </submittedName>
</protein>
<name>A0A023X6S9_RUBRA</name>
<evidence type="ECO:0000313" key="4">
    <source>
        <dbReference type="Proteomes" id="UP000025229"/>
    </source>
</evidence>
<feature type="transmembrane region" description="Helical" evidence="1">
    <location>
        <begin position="150"/>
        <end position="168"/>
    </location>
</feature>
<keyword evidence="1" id="KW-0472">Membrane</keyword>
<dbReference type="RefSeq" id="WP_143534100.1">
    <property type="nucleotide sequence ID" value="NZ_CP007514.1"/>
</dbReference>
<evidence type="ECO:0000256" key="1">
    <source>
        <dbReference type="SAM" id="Phobius"/>
    </source>
</evidence>
<dbReference type="KEGG" id="rrd:RradSPS_2643"/>
<dbReference type="HOGENOM" id="CLU_105325_0_0_11"/>
<dbReference type="SUPFAM" id="SSF49478">
    <property type="entry name" value="Cna protein B-type domain"/>
    <property type="match status" value="1"/>
</dbReference>
<keyword evidence="2" id="KW-0378">Hydrolase</keyword>
<accession>A0A023X6S9</accession>
<keyword evidence="2" id="KW-0645">Protease</keyword>
<proteinExistence type="predicted"/>
<dbReference type="AlphaFoldDB" id="A0A023X6S9"/>
<reference evidence="3" key="2">
    <citation type="submission" date="2023-11" db="EMBL/GenBank/DDBJ databases">
        <title>MicrobeMod: A computational toolkit for identifying prokaryotic methylation and restriction-modification with nanopore sequencing.</title>
        <authorList>
            <person name="Crits-Christoph A."/>
            <person name="Kang S.C."/>
            <person name="Lee H."/>
            <person name="Ostrov N."/>
        </authorList>
    </citation>
    <scope>NUCLEOTIDE SEQUENCE</scope>
    <source>
        <strain evidence="3">ATCC 51242</strain>
    </source>
</reference>